<keyword evidence="2" id="KW-1185">Reference proteome</keyword>
<gene>
    <name evidence="1" type="ORF">M9H77_29834</name>
</gene>
<proteinExistence type="predicted"/>
<name>A0ACB9ZVI9_CATRO</name>
<accession>A0ACB9ZVI9</accession>
<evidence type="ECO:0000313" key="2">
    <source>
        <dbReference type="Proteomes" id="UP001060085"/>
    </source>
</evidence>
<comment type="caution">
    <text evidence="1">The sequence shown here is derived from an EMBL/GenBank/DDBJ whole genome shotgun (WGS) entry which is preliminary data.</text>
</comment>
<evidence type="ECO:0000313" key="1">
    <source>
        <dbReference type="EMBL" id="KAI5652647.1"/>
    </source>
</evidence>
<dbReference type="Proteomes" id="UP001060085">
    <property type="component" value="Linkage Group LG07"/>
</dbReference>
<sequence>MVTCIRMLASRSYVSLDIPDYIRQEIEGRCAILRKRTEVLLVCILRKVHWIREQLRRSLLDTVAKENHIDIHVYLAYEYGRSQTWTSRGSKFKYKTLILSKAWPIVEKELEVSTTISSWLQSLPSTVVKV</sequence>
<dbReference type="EMBL" id="CM044707">
    <property type="protein sequence ID" value="KAI5652647.1"/>
    <property type="molecule type" value="Genomic_DNA"/>
</dbReference>
<protein>
    <submittedName>
        <fullName evidence="1">Uncharacterized protein</fullName>
    </submittedName>
</protein>
<reference evidence="2" key="1">
    <citation type="journal article" date="2023" name="Nat. Plants">
        <title>Single-cell RNA sequencing provides a high-resolution roadmap for understanding the multicellular compartmentation of specialized metabolism.</title>
        <authorList>
            <person name="Sun S."/>
            <person name="Shen X."/>
            <person name="Li Y."/>
            <person name="Li Y."/>
            <person name="Wang S."/>
            <person name="Li R."/>
            <person name="Zhang H."/>
            <person name="Shen G."/>
            <person name="Guo B."/>
            <person name="Wei J."/>
            <person name="Xu J."/>
            <person name="St-Pierre B."/>
            <person name="Chen S."/>
            <person name="Sun C."/>
        </authorList>
    </citation>
    <scope>NUCLEOTIDE SEQUENCE [LARGE SCALE GENOMIC DNA]</scope>
</reference>
<organism evidence="1 2">
    <name type="scientific">Catharanthus roseus</name>
    <name type="common">Madagascar periwinkle</name>
    <name type="synonym">Vinca rosea</name>
    <dbReference type="NCBI Taxonomy" id="4058"/>
    <lineage>
        <taxon>Eukaryota</taxon>
        <taxon>Viridiplantae</taxon>
        <taxon>Streptophyta</taxon>
        <taxon>Embryophyta</taxon>
        <taxon>Tracheophyta</taxon>
        <taxon>Spermatophyta</taxon>
        <taxon>Magnoliopsida</taxon>
        <taxon>eudicotyledons</taxon>
        <taxon>Gunneridae</taxon>
        <taxon>Pentapetalae</taxon>
        <taxon>asterids</taxon>
        <taxon>lamiids</taxon>
        <taxon>Gentianales</taxon>
        <taxon>Apocynaceae</taxon>
        <taxon>Rauvolfioideae</taxon>
        <taxon>Vinceae</taxon>
        <taxon>Catharanthinae</taxon>
        <taxon>Catharanthus</taxon>
    </lineage>
</organism>